<dbReference type="AlphaFoldDB" id="A0A0F9MNE9"/>
<evidence type="ECO:0000313" key="1">
    <source>
        <dbReference type="EMBL" id="KKN00922.1"/>
    </source>
</evidence>
<name>A0A0F9MNE9_9ZZZZ</name>
<organism evidence="1">
    <name type="scientific">marine sediment metagenome</name>
    <dbReference type="NCBI Taxonomy" id="412755"/>
    <lineage>
        <taxon>unclassified sequences</taxon>
        <taxon>metagenomes</taxon>
        <taxon>ecological metagenomes</taxon>
    </lineage>
</organism>
<proteinExistence type="predicted"/>
<reference evidence="1" key="1">
    <citation type="journal article" date="2015" name="Nature">
        <title>Complex archaea that bridge the gap between prokaryotes and eukaryotes.</title>
        <authorList>
            <person name="Spang A."/>
            <person name="Saw J.H."/>
            <person name="Jorgensen S.L."/>
            <person name="Zaremba-Niedzwiedzka K."/>
            <person name="Martijn J."/>
            <person name="Lind A.E."/>
            <person name="van Eijk R."/>
            <person name="Schleper C."/>
            <person name="Guy L."/>
            <person name="Ettema T.J."/>
        </authorList>
    </citation>
    <scope>NUCLEOTIDE SEQUENCE</scope>
</reference>
<dbReference type="EMBL" id="LAZR01005320">
    <property type="protein sequence ID" value="KKN00922.1"/>
    <property type="molecule type" value="Genomic_DNA"/>
</dbReference>
<sequence length="53" mass="5991">MVKLNYNVHTYMLNYQAVRGSPPTLAQIAEAVQTINHRSSARYSVQMHVDTGQ</sequence>
<accession>A0A0F9MNE9</accession>
<protein>
    <submittedName>
        <fullName evidence="1">Uncharacterized protein</fullName>
    </submittedName>
</protein>
<gene>
    <name evidence="1" type="ORF">LCGC14_1133050</name>
</gene>
<comment type="caution">
    <text evidence="1">The sequence shown here is derived from an EMBL/GenBank/DDBJ whole genome shotgun (WGS) entry which is preliminary data.</text>
</comment>